<evidence type="ECO:0000256" key="1">
    <source>
        <dbReference type="PROSITE-ProRule" id="PRU00110"/>
    </source>
</evidence>
<proteinExistence type="predicted"/>
<name>A0ABP8N7G4_9BACT</name>
<organism evidence="3 4">
    <name type="scientific">Nemorincola caseinilytica</name>
    <dbReference type="NCBI Taxonomy" id="2054315"/>
    <lineage>
        <taxon>Bacteria</taxon>
        <taxon>Pseudomonadati</taxon>
        <taxon>Bacteroidota</taxon>
        <taxon>Chitinophagia</taxon>
        <taxon>Chitinophagales</taxon>
        <taxon>Chitinophagaceae</taxon>
        <taxon>Nemorincola</taxon>
    </lineage>
</organism>
<dbReference type="Proteomes" id="UP001500067">
    <property type="component" value="Unassembled WGS sequence"/>
</dbReference>
<protein>
    <recommendedName>
        <fullName evidence="2">HPt domain-containing protein</fullName>
    </recommendedName>
</protein>
<reference evidence="4" key="1">
    <citation type="journal article" date="2019" name="Int. J. Syst. Evol. Microbiol.">
        <title>The Global Catalogue of Microorganisms (GCM) 10K type strain sequencing project: providing services to taxonomists for standard genome sequencing and annotation.</title>
        <authorList>
            <consortium name="The Broad Institute Genomics Platform"/>
            <consortium name="The Broad Institute Genome Sequencing Center for Infectious Disease"/>
            <person name="Wu L."/>
            <person name="Ma J."/>
        </authorList>
    </citation>
    <scope>NUCLEOTIDE SEQUENCE [LARGE SCALE GENOMIC DNA]</scope>
    <source>
        <strain evidence="4">JCM 32105</strain>
    </source>
</reference>
<dbReference type="InterPro" id="IPR036641">
    <property type="entry name" value="HPT_dom_sf"/>
</dbReference>
<dbReference type="SUPFAM" id="SSF47226">
    <property type="entry name" value="Histidine-containing phosphotransfer domain, HPT domain"/>
    <property type="match status" value="1"/>
</dbReference>
<sequence>MSAPILDLDYLNEISGGDPKYVYEVLTLFVETFPAGLTNLETLIRETDDYDAIHKQAHTLKSSAGIVRIRGMFDDLSRIDMLARNKSNKEEIVARLDNILFNFNKAIPFIQAERVKCRAADPGI</sequence>
<dbReference type="RefSeq" id="WP_345077765.1">
    <property type="nucleotide sequence ID" value="NZ_BAABFA010000004.1"/>
</dbReference>
<feature type="domain" description="HPt" evidence="2">
    <location>
        <begin position="18"/>
        <end position="113"/>
    </location>
</feature>
<comment type="caution">
    <text evidence="3">The sequence shown here is derived from an EMBL/GenBank/DDBJ whole genome shotgun (WGS) entry which is preliminary data.</text>
</comment>
<dbReference type="EMBL" id="BAABFA010000004">
    <property type="protein sequence ID" value="GAA4460765.1"/>
    <property type="molecule type" value="Genomic_DNA"/>
</dbReference>
<dbReference type="Pfam" id="PF01627">
    <property type="entry name" value="Hpt"/>
    <property type="match status" value="1"/>
</dbReference>
<keyword evidence="4" id="KW-1185">Reference proteome</keyword>
<dbReference type="PROSITE" id="PS50894">
    <property type="entry name" value="HPT"/>
    <property type="match status" value="1"/>
</dbReference>
<evidence type="ECO:0000313" key="4">
    <source>
        <dbReference type="Proteomes" id="UP001500067"/>
    </source>
</evidence>
<accession>A0ABP8N7G4</accession>
<dbReference type="InterPro" id="IPR008207">
    <property type="entry name" value="Sig_transdc_His_kin_Hpt_dom"/>
</dbReference>
<keyword evidence="1" id="KW-0597">Phosphoprotein</keyword>
<feature type="modified residue" description="Phosphohistidine" evidence="1">
    <location>
        <position position="58"/>
    </location>
</feature>
<evidence type="ECO:0000259" key="2">
    <source>
        <dbReference type="PROSITE" id="PS50894"/>
    </source>
</evidence>
<evidence type="ECO:0000313" key="3">
    <source>
        <dbReference type="EMBL" id="GAA4460765.1"/>
    </source>
</evidence>
<dbReference type="Gene3D" id="1.20.120.160">
    <property type="entry name" value="HPT domain"/>
    <property type="match status" value="1"/>
</dbReference>
<gene>
    <name evidence="3" type="ORF">GCM10023093_04040</name>
</gene>